<gene>
    <name evidence="1" type="ORF">A6F68_00266</name>
</gene>
<keyword evidence="2" id="KW-1185">Reference proteome</keyword>
<dbReference type="STRING" id="692370.A6F68_00266"/>
<accession>A0A1B2A9L1</accession>
<protein>
    <submittedName>
        <fullName evidence="1">Uncharacterized protein</fullName>
    </submittedName>
</protein>
<proteinExistence type="predicted"/>
<dbReference type="RefSeq" id="WP_157096606.1">
    <property type="nucleotide sequence ID" value="NZ_CP016591.1"/>
</dbReference>
<reference evidence="1 2" key="1">
    <citation type="submission" date="2016-07" db="EMBL/GenBank/DDBJ databases">
        <title>Complete genome sequence of Altererythrobacter dongtanensis KCTC 22672, a type strain with esterase isolated from tidal flat.</title>
        <authorList>
            <person name="Cheng H."/>
            <person name="Wu Y.-H."/>
            <person name="Zhou P."/>
            <person name="Huo Y.-Y."/>
            <person name="Wang C.-S."/>
            <person name="Xu X.-W."/>
        </authorList>
    </citation>
    <scope>NUCLEOTIDE SEQUENCE [LARGE SCALE GENOMIC DNA]</scope>
    <source>
        <strain evidence="1 2">KCTC 22672</strain>
    </source>
</reference>
<dbReference type="KEGG" id="ado:A6F68_00266"/>
<dbReference type="AlphaFoldDB" id="A0A1B2A9L1"/>
<evidence type="ECO:0000313" key="2">
    <source>
        <dbReference type="Proteomes" id="UP000092932"/>
    </source>
</evidence>
<dbReference type="EMBL" id="CP016591">
    <property type="protein sequence ID" value="ANY18801.1"/>
    <property type="molecule type" value="Genomic_DNA"/>
</dbReference>
<organism evidence="1 2">
    <name type="scientific">Tsuneonella dongtanensis</name>
    <dbReference type="NCBI Taxonomy" id="692370"/>
    <lineage>
        <taxon>Bacteria</taxon>
        <taxon>Pseudomonadati</taxon>
        <taxon>Pseudomonadota</taxon>
        <taxon>Alphaproteobacteria</taxon>
        <taxon>Sphingomonadales</taxon>
        <taxon>Erythrobacteraceae</taxon>
        <taxon>Tsuneonella</taxon>
    </lineage>
</organism>
<name>A0A1B2A9L1_9SPHN</name>
<dbReference type="Proteomes" id="UP000092932">
    <property type="component" value="Chromosome"/>
</dbReference>
<sequence length="53" mass="5946">MISAKSEPASHAFVASLAAKARALGQAAAENRAREVRSDAWRWREARLLWPHF</sequence>
<evidence type="ECO:0000313" key="1">
    <source>
        <dbReference type="EMBL" id="ANY18801.1"/>
    </source>
</evidence>